<sequence>MADNKARKLCYVFSIRSRMLIARRSQRFETKFKVRCNKREKFEAVRERMVQKSASNRDQKWKITSLHGKEDGGDQTK</sequence>
<proteinExistence type="predicted"/>
<reference evidence="2" key="1">
    <citation type="journal article" date="2020" name="bioRxiv">
        <title>Chromosome-level reference genome of the European wasp spider Argiope bruennichi: a resource for studies on range expansion and evolutionary adaptation.</title>
        <authorList>
            <person name="Sheffer M.M."/>
            <person name="Hoppe A."/>
            <person name="Krehenwinkel H."/>
            <person name="Uhl G."/>
            <person name="Kuss A.W."/>
            <person name="Jensen L."/>
            <person name="Jensen C."/>
            <person name="Gillespie R.G."/>
            <person name="Hoff K.J."/>
            <person name="Prost S."/>
        </authorList>
    </citation>
    <scope>NUCLEOTIDE SEQUENCE</scope>
</reference>
<reference evidence="2" key="2">
    <citation type="submission" date="2020-06" db="EMBL/GenBank/DDBJ databases">
        <authorList>
            <person name="Sheffer M."/>
        </authorList>
    </citation>
    <scope>NUCLEOTIDE SEQUENCE</scope>
</reference>
<evidence type="ECO:0000313" key="3">
    <source>
        <dbReference type="Proteomes" id="UP000807504"/>
    </source>
</evidence>
<comment type="caution">
    <text evidence="2">The sequence shown here is derived from an EMBL/GenBank/DDBJ whole genome shotgun (WGS) entry which is preliminary data.</text>
</comment>
<organism evidence="2 3">
    <name type="scientific">Argiope bruennichi</name>
    <name type="common">Wasp spider</name>
    <name type="synonym">Aranea bruennichi</name>
    <dbReference type="NCBI Taxonomy" id="94029"/>
    <lineage>
        <taxon>Eukaryota</taxon>
        <taxon>Metazoa</taxon>
        <taxon>Ecdysozoa</taxon>
        <taxon>Arthropoda</taxon>
        <taxon>Chelicerata</taxon>
        <taxon>Arachnida</taxon>
        <taxon>Araneae</taxon>
        <taxon>Araneomorphae</taxon>
        <taxon>Entelegynae</taxon>
        <taxon>Araneoidea</taxon>
        <taxon>Araneidae</taxon>
        <taxon>Argiope</taxon>
    </lineage>
</organism>
<keyword evidence="3" id="KW-1185">Reference proteome</keyword>
<feature type="region of interest" description="Disordered" evidence="1">
    <location>
        <begin position="53"/>
        <end position="77"/>
    </location>
</feature>
<dbReference type="Proteomes" id="UP000807504">
    <property type="component" value="Unassembled WGS sequence"/>
</dbReference>
<evidence type="ECO:0000313" key="2">
    <source>
        <dbReference type="EMBL" id="KAF8791088.1"/>
    </source>
</evidence>
<accession>A0A8T0FLI9</accession>
<dbReference type="EMBL" id="JABXBU010000011">
    <property type="protein sequence ID" value="KAF8791088.1"/>
    <property type="molecule type" value="Genomic_DNA"/>
</dbReference>
<name>A0A8T0FLI9_ARGBR</name>
<evidence type="ECO:0000256" key="1">
    <source>
        <dbReference type="SAM" id="MobiDB-lite"/>
    </source>
</evidence>
<protein>
    <submittedName>
        <fullName evidence="2">Uncharacterized protein</fullName>
    </submittedName>
</protein>
<dbReference type="AlphaFoldDB" id="A0A8T0FLI9"/>
<gene>
    <name evidence="2" type="ORF">HNY73_006015</name>
</gene>